<evidence type="ECO:0000256" key="4">
    <source>
        <dbReference type="ARBA" id="ARBA00023015"/>
    </source>
</evidence>
<accession>W0SH84</accession>
<dbReference type="SMART" id="SM00100">
    <property type="entry name" value="cNMP"/>
    <property type="match status" value="1"/>
</dbReference>
<dbReference type="Proteomes" id="UP000031637">
    <property type="component" value="Chromosome"/>
</dbReference>
<dbReference type="InterPro" id="IPR036388">
    <property type="entry name" value="WH-like_DNA-bd_sf"/>
</dbReference>
<evidence type="ECO:0000256" key="2">
    <source>
        <dbReference type="ARBA" id="ARBA00022692"/>
    </source>
</evidence>
<evidence type="ECO:0000256" key="5">
    <source>
        <dbReference type="ARBA" id="ARBA00023125"/>
    </source>
</evidence>
<evidence type="ECO:0000259" key="10">
    <source>
        <dbReference type="PROSITE" id="PS51063"/>
    </source>
</evidence>
<evidence type="ECO:0000256" key="7">
    <source>
        <dbReference type="ARBA" id="ARBA00023163"/>
    </source>
</evidence>
<keyword evidence="8" id="KW-0175">Coiled coil</keyword>
<dbReference type="InterPro" id="IPR000595">
    <property type="entry name" value="cNMP-bd_dom"/>
</dbReference>
<dbReference type="InterPro" id="IPR018490">
    <property type="entry name" value="cNMP-bd_dom_sf"/>
</dbReference>
<evidence type="ECO:0000256" key="8">
    <source>
        <dbReference type="SAM" id="Coils"/>
    </source>
</evidence>
<dbReference type="AlphaFoldDB" id="W0SH84"/>
<evidence type="ECO:0000256" key="1">
    <source>
        <dbReference type="ARBA" id="ARBA00004141"/>
    </source>
</evidence>
<dbReference type="HOGENOM" id="CLU_554253_0_0_4"/>
<dbReference type="GO" id="GO:0003677">
    <property type="term" value="F:DNA binding"/>
    <property type="evidence" value="ECO:0007669"/>
    <property type="project" value="UniProtKB-KW"/>
</dbReference>
<dbReference type="GO" id="GO:0003700">
    <property type="term" value="F:DNA-binding transcription factor activity"/>
    <property type="evidence" value="ECO:0007669"/>
    <property type="project" value="TreeGrafter"/>
</dbReference>
<dbReference type="Gene3D" id="1.10.10.10">
    <property type="entry name" value="Winged helix-like DNA-binding domain superfamily/Winged helix DNA-binding domain"/>
    <property type="match status" value="1"/>
</dbReference>
<name>W0SH84_9PROT</name>
<proteinExistence type="predicted"/>
<dbReference type="GO" id="GO:0005829">
    <property type="term" value="C:cytosol"/>
    <property type="evidence" value="ECO:0007669"/>
    <property type="project" value="TreeGrafter"/>
</dbReference>
<dbReference type="InterPro" id="IPR012318">
    <property type="entry name" value="HTH_CRP"/>
</dbReference>
<keyword evidence="3" id="KW-1133">Transmembrane helix</keyword>
<evidence type="ECO:0008006" key="13">
    <source>
        <dbReference type="Google" id="ProtNLM"/>
    </source>
</evidence>
<dbReference type="KEGG" id="shd:SUTH_02346"/>
<keyword evidence="6" id="KW-0472">Membrane</keyword>
<dbReference type="InterPro" id="IPR029095">
    <property type="entry name" value="NarX-like_N"/>
</dbReference>
<gene>
    <name evidence="11" type="ORF">SUTH_02346</name>
</gene>
<feature type="domain" description="HTH crp-type" evidence="10">
    <location>
        <begin position="157"/>
        <end position="229"/>
    </location>
</feature>
<dbReference type="STRING" id="1223802.SUTH_02346"/>
<evidence type="ECO:0000259" key="9">
    <source>
        <dbReference type="PROSITE" id="PS50042"/>
    </source>
</evidence>
<dbReference type="EMBL" id="AP012547">
    <property type="protein sequence ID" value="BAO30135.1"/>
    <property type="molecule type" value="Genomic_DNA"/>
</dbReference>
<feature type="domain" description="Cyclic nucleotide-binding" evidence="9">
    <location>
        <begin position="23"/>
        <end position="143"/>
    </location>
</feature>
<dbReference type="Pfam" id="PF13675">
    <property type="entry name" value="PilJ"/>
    <property type="match status" value="2"/>
</dbReference>
<dbReference type="PANTHER" id="PTHR24567:SF68">
    <property type="entry name" value="DNA-BINDING TRANSCRIPTIONAL DUAL REGULATOR CRP"/>
    <property type="match status" value="1"/>
</dbReference>
<keyword evidence="2" id="KW-0812">Transmembrane</keyword>
<dbReference type="InterPro" id="IPR036390">
    <property type="entry name" value="WH_DNA-bd_sf"/>
</dbReference>
<dbReference type="PROSITE" id="PS51063">
    <property type="entry name" value="HTH_CRP_2"/>
    <property type="match status" value="1"/>
</dbReference>
<comment type="subcellular location">
    <subcellularLocation>
        <location evidence="1">Membrane</location>
        <topology evidence="1">Multi-pass membrane protein</topology>
    </subcellularLocation>
</comment>
<keyword evidence="12" id="KW-1185">Reference proteome</keyword>
<dbReference type="PANTHER" id="PTHR24567">
    <property type="entry name" value="CRP FAMILY TRANSCRIPTIONAL REGULATORY PROTEIN"/>
    <property type="match status" value="1"/>
</dbReference>
<organism evidence="11 12">
    <name type="scientific">Sulfuritalea hydrogenivorans sk43H</name>
    <dbReference type="NCBI Taxonomy" id="1223802"/>
    <lineage>
        <taxon>Bacteria</taxon>
        <taxon>Pseudomonadati</taxon>
        <taxon>Pseudomonadota</taxon>
        <taxon>Betaproteobacteria</taxon>
        <taxon>Nitrosomonadales</taxon>
        <taxon>Sterolibacteriaceae</taxon>
        <taxon>Sulfuritalea</taxon>
    </lineage>
</organism>
<feature type="coiled-coil region" evidence="8">
    <location>
        <begin position="312"/>
        <end position="346"/>
    </location>
</feature>
<evidence type="ECO:0000256" key="3">
    <source>
        <dbReference type="ARBA" id="ARBA00022989"/>
    </source>
</evidence>
<dbReference type="Pfam" id="PF13545">
    <property type="entry name" value="HTH_Crp_2"/>
    <property type="match status" value="1"/>
</dbReference>
<dbReference type="OrthoDB" id="952521at2"/>
<dbReference type="InterPro" id="IPR014710">
    <property type="entry name" value="RmlC-like_jellyroll"/>
</dbReference>
<dbReference type="GO" id="GO:0016020">
    <property type="term" value="C:membrane"/>
    <property type="evidence" value="ECO:0007669"/>
    <property type="project" value="UniProtKB-SubCell"/>
</dbReference>
<dbReference type="PROSITE" id="PS50042">
    <property type="entry name" value="CNMP_BINDING_3"/>
    <property type="match status" value="1"/>
</dbReference>
<evidence type="ECO:0000313" key="11">
    <source>
        <dbReference type="EMBL" id="BAO30135.1"/>
    </source>
</evidence>
<dbReference type="RefSeq" id="WP_052473577.1">
    <property type="nucleotide sequence ID" value="NZ_AP012547.1"/>
</dbReference>
<sequence>MLPSHRNAKAHRSVKAILGRISLFANLAAGHMDDLAAASRSASFERNEAIYRAGDSVDEMYFLLSGQVKLALSSSQGQEKVINVVEPGLSFGEAELFGGRRCLTNAVAIMPSQVLCIAGDDIRRIMATDPQLALRAIKLLAQRQLELENELAARYFRTGSQRLLDYFVKLAGPTRDTAGETPVTLRTTKLLLASRFDMKPETLSRALRDLTEAGLIVADGNQVRLMNAPIAHYLAHEDPARGSTLATEPFQRRATQTTRRAGAPLYDMHNRDKGARSFCDEINRAGRQRMLSQRMVKSWLMLEHRVLPRPARQVLKQSIDLFDRQLAQLEDSASSAQSHAARAELAELWRPYKTLLTAEPTRKSAHALYGMSEEVLHAAHRLTLSFERADGTRKGKLINLAGRQRMLSQRMAKFFLFQHSGIQASRCRKELRDASEEFSAALVKLASATRDKPDIAAELEGVAEHWDSLRSVIATRDESNFATSARKVFTASENLLQRMDTAVELYARLPG</sequence>
<protein>
    <recommendedName>
        <fullName evidence="13">Cyclic nucleotide-binding protein</fullName>
    </recommendedName>
</protein>
<keyword evidence="7" id="KW-0804">Transcription</keyword>
<dbReference type="InterPro" id="IPR050397">
    <property type="entry name" value="Env_Response_Regulators"/>
</dbReference>
<dbReference type="Pfam" id="PF00027">
    <property type="entry name" value="cNMP_binding"/>
    <property type="match status" value="1"/>
</dbReference>
<dbReference type="SUPFAM" id="SSF46785">
    <property type="entry name" value="Winged helix' DNA-binding domain"/>
    <property type="match status" value="1"/>
</dbReference>
<dbReference type="Gene3D" id="2.60.120.10">
    <property type="entry name" value="Jelly Rolls"/>
    <property type="match status" value="1"/>
</dbReference>
<dbReference type="CDD" id="cd00038">
    <property type="entry name" value="CAP_ED"/>
    <property type="match status" value="1"/>
</dbReference>
<dbReference type="SUPFAM" id="SSF51206">
    <property type="entry name" value="cAMP-binding domain-like"/>
    <property type="match status" value="1"/>
</dbReference>
<keyword evidence="5" id="KW-0238">DNA-binding</keyword>
<evidence type="ECO:0000313" key="12">
    <source>
        <dbReference type="Proteomes" id="UP000031637"/>
    </source>
</evidence>
<evidence type="ECO:0000256" key="6">
    <source>
        <dbReference type="ARBA" id="ARBA00023136"/>
    </source>
</evidence>
<reference evidence="11 12" key="1">
    <citation type="journal article" date="2014" name="Syst. Appl. Microbiol.">
        <title>Complete genomes of freshwater sulfur oxidizers Sulfuricella denitrificans skB26 and Sulfuritalea hydrogenivorans sk43H: genetic insights into the sulfur oxidation pathway of betaproteobacteria.</title>
        <authorList>
            <person name="Watanabe T."/>
            <person name="Kojima H."/>
            <person name="Fukui M."/>
        </authorList>
    </citation>
    <scope>NUCLEOTIDE SEQUENCE [LARGE SCALE GENOMIC DNA]</scope>
    <source>
        <strain evidence="11">DSM22779</strain>
    </source>
</reference>
<keyword evidence="4" id="KW-0805">Transcription regulation</keyword>